<feature type="domain" description="Signal transduction histidine kinase subgroup 3 dimerisation and phosphoacceptor" evidence="6">
    <location>
        <begin position="193"/>
        <end position="260"/>
    </location>
</feature>
<dbReference type="PIRSF" id="PIRSF037434">
    <property type="entry name" value="STHK_ChrS"/>
    <property type="match status" value="1"/>
</dbReference>
<comment type="caution">
    <text evidence="7">The sequence shown here is derived from an EMBL/GenBank/DDBJ whole genome shotgun (WGS) entry which is preliminary data.</text>
</comment>
<name>A0ABU0NJI6_STRRH</name>
<organism evidence="7 8">
    <name type="scientific">Streptomyces rishiriensis</name>
    <dbReference type="NCBI Taxonomy" id="68264"/>
    <lineage>
        <taxon>Bacteria</taxon>
        <taxon>Bacillati</taxon>
        <taxon>Actinomycetota</taxon>
        <taxon>Actinomycetes</taxon>
        <taxon>Kitasatosporales</taxon>
        <taxon>Streptomycetaceae</taxon>
        <taxon>Streptomyces</taxon>
    </lineage>
</organism>
<feature type="transmembrane region" description="Helical" evidence="5">
    <location>
        <begin position="143"/>
        <end position="160"/>
    </location>
</feature>
<dbReference type="GO" id="GO:0016301">
    <property type="term" value="F:kinase activity"/>
    <property type="evidence" value="ECO:0007669"/>
    <property type="project" value="UniProtKB-KW"/>
</dbReference>
<dbReference type="SUPFAM" id="SSF55874">
    <property type="entry name" value="ATPase domain of HSP90 chaperone/DNA topoisomerase II/histidine kinase"/>
    <property type="match status" value="2"/>
</dbReference>
<keyword evidence="5" id="KW-0812">Transmembrane</keyword>
<accession>A0ABU0NJI6</accession>
<evidence type="ECO:0000256" key="3">
    <source>
        <dbReference type="ARBA" id="ARBA00023012"/>
    </source>
</evidence>
<dbReference type="PANTHER" id="PTHR24421:SF62">
    <property type="entry name" value="SENSORY TRANSDUCTION HISTIDINE KINASE"/>
    <property type="match status" value="1"/>
</dbReference>
<feature type="transmembrane region" description="Helical" evidence="5">
    <location>
        <begin position="114"/>
        <end position="131"/>
    </location>
</feature>
<evidence type="ECO:0000313" key="8">
    <source>
        <dbReference type="Proteomes" id="UP001230654"/>
    </source>
</evidence>
<feature type="compositionally biased region" description="Pro residues" evidence="4">
    <location>
        <begin position="396"/>
        <end position="410"/>
    </location>
</feature>
<keyword evidence="2 7" id="KW-0418">Kinase</keyword>
<dbReference type="InterPro" id="IPR017205">
    <property type="entry name" value="Sig_transdc_His_kinase_ChrS"/>
</dbReference>
<proteinExistence type="predicted"/>
<evidence type="ECO:0000259" key="6">
    <source>
        <dbReference type="Pfam" id="PF07730"/>
    </source>
</evidence>
<dbReference type="InterPro" id="IPR036890">
    <property type="entry name" value="HATPase_C_sf"/>
</dbReference>
<keyword evidence="3" id="KW-0902">Two-component regulatory system</keyword>
<evidence type="ECO:0000256" key="1">
    <source>
        <dbReference type="ARBA" id="ARBA00022679"/>
    </source>
</evidence>
<keyword evidence="5" id="KW-0472">Membrane</keyword>
<dbReference type="EMBL" id="JAUSWV010000002">
    <property type="protein sequence ID" value="MDQ0579273.1"/>
    <property type="molecule type" value="Genomic_DNA"/>
</dbReference>
<dbReference type="RefSeq" id="WP_307161790.1">
    <property type="nucleotide sequence ID" value="NZ_JAUSWV010000002.1"/>
</dbReference>
<feature type="transmembrane region" description="Helical" evidence="5">
    <location>
        <begin position="12"/>
        <end position="31"/>
    </location>
</feature>
<evidence type="ECO:0000256" key="4">
    <source>
        <dbReference type="SAM" id="MobiDB-lite"/>
    </source>
</evidence>
<evidence type="ECO:0000256" key="5">
    <source>
        <dbReference type="SAM" id="Phobius"/>
    </source>
</evidence>
<dbReference type="PANTHER" id="PTHR24421">
    <property type="entry name" value="NITRATE/NITRITE SENSOR PROTEIN NARX-RELATED"/>
    <property type="match status" value="1"/>
</dbReference>
<evidence type="ECO:0000313" key="7">
    <source>
        <dbReference type="EMBL" id="MDQ0579273.1"/>
    </source>
</evidence>
<dbReference type="Gene3D" id="1.20.5.1930">
    <property type="match status" value="1"/>
</dbReference>
<feature type="transmembrane region" description="Helical" evidence="5">
    <location>
        <begin position="43"/>
        <end position="63"/>
    </location>
</feature>
<dbReference type="CDD" id="cd16917">
    <property type="entry name" value="HATPase_UhpB-NarQ-NarX-like"/>
    <property type="match status" value="1"/>
</dbReference>
<feature type="region of interest" description="Disordered" evidence="4">
    <location>
        <begin position="389"/>
        <end position="436"/>
    </location>
</feature>
<dbReference type="InterPro" id="IPR050482">
    <property type="entry name" value="Sensor_HK_TwoCompSys"/>
</dbReference>
<gene>
    <name evidence="7" type="ORF">QF030_001451</name>
</gene>
<keyword evidence="1" id="KW-0808">Transferase</keyword>
<evidence type="ECO:0000256" key="2">
    <source>
        <dbReference type="ARBA" id="ARBA00022777"/>
    </source>
</evidence>
<protein>
    <submittedName>
        <fullName evidence="7">Signal transduction histidine kinase</fullName>
    </submittedName>
</protein>
<sequence>MRHTDPDERRLGTVVHLAFFALLGSSFVRFLSRDRGEAHTGWVVALYAAFCLLYVLGPFLAAAPRPGSAPTSRHLAWLGSVSAVWVILLALAPSATWCAMPLLFAGLHALPPRIAVPLAAVLTALVVVSEVRVADGALNPNMVVAPPAVAAVATAVLVHLQRQGARQRVLIDDLVRTRRELAASERQAGVLAERQRLSTEIHDTLAQGLSSQRMLLHAAQRVWKSDPEAAREHVREAAEISSRGLAEARRFVHDLAPADLAAHSLPEALTVLAARESGPGLTVEFRLEGAPGRLPERVEAALLRIAQGALANVREHAAATRGVLTLTCLDDLVSLDVADNGRGFGPAPGAAARPPATADPFAPHTAPAVVPGAAPNALRHTASHTAPAFLPHIAPDAPPDPLSDAPPDPLPGTASAVDPGTVRMPEQDRTRGHGIRAMRIRARQAGGTLSVESAPGEGTVVTVAVPLASSVPDPLEEPVP</sequence>
<dbReference type="Proteomes" id="UP001230654">
    <property type="component" value="Unassembled WGS sequence"/>
</dbReference>
<keyword evidence="8" id="KW-1185">Reference proteome</keyword>
<keyword evidence="5" id="KW-1133">Transmembrane helix</keyword>
<dbReference type="Pfam" id="PF07730">
    <property type="entry name" value="HisKA_3"/>
    <property type="match status" value="1"/>
</dbReference>
<dbReference type="Gene3D" id="3.30.565.10">
    <property type="entry name" value="Histidine kinase-like ATPase, C-terminal domain"/>
    <property type="match status" value="1"/>
</dbReference>
<feature type="transmembrane region" description="Helical" evidence="5">
    <location>
        <begin position="83"/>
        <end position="107"/>
    </location>
</feature>
<dbReference type="InterPro" id="IPR011712">
    <property type="entry name" value="Sig_transdc_His_kin_sub3_dim/P"/>
</dbReference>
<reference evidence="7 8" key="1">
    <citation type="submission" date="2023-07" db="EMBL/GenBank/DDBJ databases">
        <title>Comparative genomics of wheat-associated soil bacteria to identify genetic determinants of phenazine resistance.</title>
        <authorList>
            <person name="Mouncey N."/>
        </authorList>
    </citation>
    <scope>NUCLEOTIDE SEQUENCE [LARGE SCALE GENOMIC DNA]</scope>
    <source>
        <strain evidence="7 8">B2I6</strain>
    </source>
</reference>